<name>A0AAQ3S8C1_VIGMU</name>
<keyword evidence="2" id="KW-1185">Reference proteome</keyword>
<sequence>MFLVLRSRPIGRLVGEEDGGAAHSENAVAEEHGAVVAEVPIEGYVLRAEHQGVGVRVGFEKVLGQVNGNESGTASHASQVVALDVAPELVVVHNHGGERRGGVKQTTIHHQDVNVLRLHARFGEKRIQRAEHHLFCLQARLAHAEIGRAGSDSSGKVSLVAKTRSCRNLPLELKRLFLESPSLFVHFQEGLHRDFPFLLRLVAREVH</sequence>
<organism evidence="1 2">
    <name type="scientific">Vigna mungo</name>
    <name type="common">Black gram</name>
    <name type="synonym">Phaseolus mungo</name>
    <dbReference type="NCBI Taxonomy" id="3915"/>
    <lineage>
        <taxon>Eukaryota</taxon>
        <taxon>Viridiplantae</taxon>
        <taxon>Streptophyta</taxon>
        <taxon>Embryophyta</taxon>
        <taxon>Tracheophyta</taxon>
        <taxon>Spermatophyta</taxon>
        <taxon>Magnoliopsida</taxon>
        <taxon>eudicotyledons</taxon>
        <taxon>Gunneridae</taxon>
        <taxon>Pentapetalae</taxon>
        <taxon>rosids</taxon>
        <taxon>fabids</taxon>
        <taxon>Fabales</taxon>
        <taxon>Fabaceae</taxon>
        <taxon>Papilionoideae</taxon>
        <taxon>50 kb inversion clade</taxon>
        <taxon>NPAAA clade</taxon>
        <taxon>indigoferoid/millettioid clade</taxon>
        <taxon>Phaseoleae</taxon>
        <taxon>Vigna</taxon>
    </lineage>
</organism>
<proteinExistence type="predicted"/>
<protein>
    <submittedName>
        <fullName evidence="1">Uncharacterized protein</fullName>
    </submittedName>
</protein>
<evidence type="ECO:0000313" key="1">
    <source>
        <dbReference type="EMBL" id="WVZ21242.1"/>
    </source>
</evidence>
<dbReference type="EMBL" id="CP144699">
    <property type="protein sequence ID" value="WVZ21242.1"/>
    <property type="molecule type" value="Genomic_DNA"/>
</dbReference>
<gene>
    <name evidence="1" type="ORF">V8G54_008564</name>
</gene>
<dbReference type="Proteomes" id="UP001374535">
    <property type="component" value="Chromosome 2"/>
</dbReference>
<accession>A0AAQ3S8C1</accession>
<evidence type="ECO:0000313" key="2">
    <source>
        <dbReference type="Proteomes" id="UP001374535"/>
    </source>
</evidence>
<dbReference type="AlphaFoldDB" id="A0AAQ3S8C1"/>
<reference evidence="1 2" key="1">
    <citation type="journal article" date="2023" name="Life. Sci Alliance">
        <title>Evolutionary insights into 3D genome organization and epigenetic landscape of Vigna mungo.</title>
        <authorList>
            <person name="Junaid A."/>
            <person name="Singh B."/>
            <person name="Bhatia S."/>
        </authorList>
    </citation>
    <scope>NUCLEOTIDE SEQUENCE [LARGE SCALE GENOMIC DNA]</scope>
    <source>
        <strain evidence="1">Urdbean</strain>
    </source>
</reference>